<sequence length="933" mass="107957">MKSVLMQLKDKIDQVYELEKAKPYKVYIDFGSIWQKKKQVYKHQQTLDEYHYSHTGPSADNSYKTLPNTVVRDKQTNDYFKQKAVDLLSDYQDTNHQDSATLKVALYSFLIVVYRLPLGTKMDKICQHFNKEASAATINDQITTLYFDLRNGSDFIEQWISQLFEVAVTVNEANQSNIPDVTINDKCQHQHGVIPYKPQTVVSHQDYDFDLRFIDILSFIPPNNTLKQFVEKFGTKVLSQSEAYTKEDFYDKLNNKNISDEDYEQDVNCMINPINHLIQITWEEKVDMLGFTQQWWNNKVKGYINQDEYAKRDTTNNVNEDDFEWIRDKVASKTCHLCHNKFTKENKPSLDRIDNSIGHTKQNCQLACQICNTVKADKDNDISKLKIQLMKYAIHEHLPMTINNESVYNMLKECMQGGLSNVYHQCNLKGITHINKLRYNYVAKTITSYGTQHIITHILDLDFNSLYPSIFSGIFNKNNPYTNHRIYQAGGLTSYFKCTSNNSKQKARDIIMSDDRFNGKGQLFCVRIKGHIDEKHINSHINLEPIWRKLTYNNSIEQIGEFMYNKMTAQGLTIDKPTTKLTSLLSTHNQFMCFTSYILWFLIDYCNLIIDDIDSIALFDKHLGFESFACTMMSNRQDAISQHNDTKSLYYKQILNSAFEGEGQNNAKFDKISFNNAQQASLKQLIQDHNATRKLSDDTYNPDGSLSEEAQYMVSESPRQFKCNKPLQEAVFTLDNSKFWYLNFVYNFLYKCIDMDRVHFCNMDTDSMYLAIAGSQIEGYKQGLKYAIKDQGFYDQHYKEQLPWNDCTVAEEKKLMGITTESQGENIVCLAPKCYSLYNGNQHNDDIVSLVNRMKGVSEKKANLTTNDYIKCLNDGCKINVTTNNLQMKMGIMSMICTEKSALTGTHNKMVVLSNGCCAPFMYGINADHYLIE</sequence>
<evidence type="ECO:0008006" key="3">
    <source>
        <dbReference type="Google" id="ProtNLM"/>
    </source>
</evidence>
<dbReference type="AlphaFoldDB" id="A0A5J4X8S8"/>
<accession>A0A5J4X8S8</accession>
<reference evidence="1 2" key="1">
    <citation type="submission" date="2019-03" db="EMBL/GenBank/DDBJ databases">
        <title>Single cell metagenomics reveals metabolic interactions within the superorganism composed of flagellate Streblomastix strix and complex community of Bacteroidetes bacteria on its surface.</title>
        <authorList>
            <person name="Treitli S.C."/>
            <person name="Kolisko M."/>
            <person name="Husnik F."/>
            <person name="Keeling P."/>
            <person name="Hampl V."/>
        </authorList>
    </citation>
    <scope>NUCLEOTIDE SEQUENCE [LARGE SCALE GENOMIC DNA]</scope>
    <source>
        <strain evidence="1">ST1C</strain>
    </source>
</reference>
<dbReference type="EMBL" id="SNRW01000118">
    <property type="protein sequence ID" value="KAA6403282.1"/>
    <property type="molecule type" value="Genomic_DNA"/>
</dbReference>
<organism evidence="1 2">
    <name type="scientific">Streblomastix strix</name>
    <dbReference type="NCBI Taxonomy" id="222440"/>
    <lineage>
        <taxon>Eukaryota</taxon>
        <taxon>Metamonada</taxon>
        <taxon>Preaxostyla</taxon>
        <taxon>Oxymonadida</taxon>
        <taxon>Streblomastigidae</taxon>
        <taxon>Streblomastix</taxon>
    </lineage>
</organism>
<evidence type="ECO:0000313" key="2">
    <source>
        <dbReference type="Proteomes" id="UP000324800"/>
    </source>
</evidence>
<dbReference type="InterPro" id="IPR043502">
    <property type="entry name" value="DNA/RNA_pol_sf"/>
</dbReference>
<dbReference type="SUPFAM" id="SSF56672">
    <property type="entry name" value="DNA/RNA polymerases"/>
    <property type="match status" value="1"/>
</dbReference>
<protein>
    <recommendedName>
        <fullName evidence="3">DNA-directed DNA polymerase</fullName>
    </recommendedName>
</protein>
<name>A0A5J4X8S8_9EUKA</name>
<dbReference type="Proteomes" id="UP000324800">
    <property type="component" value="Unassembled WGS sequence"/>
</dbReference>
<dbReference type="Gene3D" id="3.30.40.220">
    <property type="match status" value="1"/>
</dbReference>
<gene>
    <name evidence="1" type="ORF">EZS28_001191</name>
</gene>
<proteinExistence type="predicted"/>
<evidence type="ECO:0000313" key="1">
    <source>
        <dbReference type="EMBL" id="KAA6403282.1"/>
    </source>
</evidence>
<comment type="caution">
    <text evidence="1">The sequence shown here is derived from an EMBL/GenBank/DDBJ whole genome shotgun (WGS) entry which is preliminary data.</text>
</comment>